<dbReference type="InterPro" id="IPR023296">
    <property type="entry name" value="Glyco_hydro_beta-prop_sf"/>
</dbReference>
<feature type="signal peptide" evidence="7">
    <location>
        <begin position="1"/>
        <end position="24"/>
    </location>
</feature>
<evidence type="ECO:0000256" key="4">
    <source>
        <dbReference type="PIRSR" id="PIRSR606710-1"/>
    </source>
</evidence>
<keyword evidence="9" id="KW-1185">Reference proteome</keyword>
<protein>
    <submittedName>
        <fullName evidence="8">Glycoside hydrolase family 43 protein</fullName>
    </submittedName>
</protein>
<dbReference type="GO" id="GO:0005975">
    <property type="term" value="P:carbohydrate metabolic process"/>
    <property type="evidence" value="ECO:0007669"/>
    <property type="project" value="InterPro"/>
</dbReference>
<dbReference type="InterPro" id="IPR051795">
    <property type="entry name" value="Glycosyl_Hydrlase_43"/>
</dbReference>
<evidence type="ECO:0000256" key="1">
    <source>
        <dbReference type="ARBA" id="ARBA00009865"/>
    </source>
</evidence>
<comment type="similarity">
    <text evidence="1 6">Belongs to the glycosyl hydrolase 43 family.</text>
</comment>
<keyword evidence="3 6" id="KW-0326">Glycosidase</keyword>
<sequence length="343" mass="36093">MFSVGLPLTLFLAGGLLCLASTTSLPERSIVKRAPSGPKLFGDDFPDPAVINYANTWYSFATQKAYSAIRTQVASSSDFNTWQLVNNSVGSQHDAMPNLASWVYSPNPNVWAPDVNLLSSGSFIMYYCATTSQSTSHHCVGAAHSSNIVGPYTADSSPLICNLTAGGDIDPSGYSENGQQYLLWKVDGNSLGNSGLCGNDNGQYSTRIRIQTVGSGGVTLQGGITDLLDNCDYLKNCASGTTDNGIVEAPSLAKVGSTYVLFFSSGCYATSNYRVNYATSSSLLGPYTRHSGSLFQNGTYGLNSPGGASIARDGQHLVFHANYGSGRALYTDVISVSGTTVSG</sequence>
<dbReference type="PANTHER" id="PTHR42812">
    <property type="entry name" value="BETA-XYLOSIDASE"/>
    <property type="match status" value="1"/>
</dbReference>
<feature type="active site" description="Proton acceptor" evidence="4">
    <location>
        <position position="47"/>
    </location>
</feature>
<dbReference type="InterPro" id="IPR006710">
    <property type="entry name" value="Glyco_hydro_43"/>
</dbReference>
<evidence type="ECO:0000256" key="3">
    <source>
        <dbReference type="ARBA" id="ARBA00023295"/>
    </source>
</evidence>
<dbReference type="CDD" id="cd08999">
    <property type="entry name" value="GH43_ABN-like"/>
    <property type="match status" value="1"/>
</dbReference>
<dbReference type="EMBL" id="ML993600">
    <property type="protein sequence ID" value="KAF2165293.1"/>
    <property type="molecule type" value="Genomic_DNA"/>
</dbReference>
<keyword evidence="7" id="KW-0732">Signal</keyword>
<dbReference type="AlphaFoldDB" id="A0A6A6CF70"/>
<feature type="active site" description="Proton donor" evidence="4">
    <location>
        <position position="248"/>
    </location>
</feature>
<dbReference type="GO" id="GO:0004553">
    <property type="term" value="F:hydrolase activity, hydrolyzing O-glycosyl compounds"/>
    <property type="evidence" value="ECO:0007669"/>
    <property type="project" value="InterPro"/>
</dbReference>
<accession>A0A6A6CF70</accession>
<feature type="chain" id="PRO_5025546735" evidence="7">
    <location>
        <begin position="25"/>
        <end position="343"/>
    </location>
</feature>
<organism evidence="8 9">
    <name type="scientific">Zasmidium cellare ATCC 36951</name>
    <dbReference type="NCBI Taxonomy" id="1080233"/>
    <lineage>
        <taxon>Eukaryota</taxon>
        <taxon>Fungi</taxon>
        <taxon>Dikarya</taxon>
        <taxon>Ascomycota</taxon>
        <taxon>Pezizomycotina</taxon>
        <taxon>Dothideomycetes</taxon>
        <taxon>Dothideomycetidae</taxon>
        <taxon>Mycosphaerellales</taxon>
        <taxon>Mycosphaerellaceae</taxon>
        <taxon>Zasmidium</taxon>
    </lineage>
</organism>
<dbReference type="PANTHER" id="PTHR42812:SF5">
    <property type="entry name" value="ENDO-ARABINASE"/>
    <property type="match status" value="1"/>
</dbReference>
<dbReference type="RefSeq" id="XP_033666182.1">
    <property type="nucleotide sequence ID" value="XM_033807108.1"/>
</dbReference>
<evidence type="ECO:0000256" key="5">
    <source>
        <dbReference type="PIRSR" id="PIRSR606710-2"/>
    </source>
</evidence>
<evidence type="ECO:0000256" key="6">
    <source>
        <dbReference type="RuleBase" id="RU361187"/>
    </source>
</evidence>
<dbReference type="Pfam" id="PF04616">
    <property type="entry name" value="Glyco_hydro_43"/>
    <property type="match status" value="1"/>
</dbReference>
<dbReference type="SUPFAM" id="SSF75005">
    <property type="entry name" value="Arabinanase/levansucrase/invertase"/>
    <property type="match status" value="1"/>
</dbReference>
<keyword evidence="2 6" id="KW-0378">Hydrolase</keyword>
<evidence type="ECO:0000256" key="2">
    <source>
        <dbReference type="ARBA" id="ARBA00022801"/>
    </source>
</evidence>
<dbReference type="Gene3D" id="2.115.10.20">
    <property type="entry name" value="Glycosyl hydrolase domain, family 43"/>
    <property type="match status" value="1"/>
</dbReference>
<gene>
    <name evidence="8" type="ORF">M409DRAFT_24144</name>
</gene>
<dbReference type="Proteomes" id="UP000799537">
    <property type="component" value="Unassembled WGS sequence"/>
</dbReference>
<name>A0A6A6CF70_ZASCE</name>
<evidence type="ECO:0000256" key="7">
    <source>
        <dbReference type="SAM" id="SignalP"/>
    </source>
</evidence>
<reference evidence="8" key="1">
    <citation type="journal article" date="2020" name="Stud. Mycol.">
        <title>101 Dothideomycetes genomes: a test case for predicting lifestyles and emergence of pathogens.</title>
        <authorList>
            <person name="Haridas S."/>
            <person name="Albert R."/>
            <person name="Binder M."/>
            <person name="Bloem J."/>
            <person name="Labutti K."/>
            <person name="Salamov A."/>
            <person name="Andreopoulos B."/>
            <person name="Baker S."/>
            <person name="Barry K."/>
            <person name="Bills G."/>
            <person name="Bluhm B."/>
            <person name="Cannon C."/>
            <person name="Castanera R."/>
            <person name="Culley D."/>
            <person name="Daum C."/>
            <person name="Ezra D."/>
            <person name="Gonzalez J."/>
            <person name="Henrissat B."/>
            <person name="Kuo A."/>
            <person name="Liang C."/>
            <person name="Lipzen A."/>
            <person name="Lutzoni F."/>
            <person name="Magnuson J."/>
            <person name="Mondo S."/>
            <person name="Nolan M."/>
            <person name="Ohm R."/>
            <person name="Pangilinan J."/>
            <person name="Park H.-J."/>
            <person name="Ramirez L."/>
            <person name="Alfaro M."/>
            <person name="Sun H."/>
            <person name="Tritt A."/>
            <person name="Yoshinaga Y."/>
            <person name="Zwiers L.-H."/>
            <person name="Turgeon B."/>
            <person name="Goodwin S."/>
            <person name="Spatafora J."/>
            <person name="Crous P."/>
            <person name="Grigoriev I."/>
        </authorList>
    </citation>
    <scope>NUCLEOTIDE SEQUENCE</scope>
    <source>
        <strain evidence="8">ATCC 36951</strain>
    </source>
</reference>
<evidence type="ECO:0000313" key="9">
    <source>
        <dbReference type="Proteomes" id="UP000799537"/>
    </source>
</evidence>
<proteinExistence type="inferred from homology"/>
<dbReference type="GeneID" id="54560380"/>
<dbReference type="OrthoDB" id="3879658at2759"/>
<feature type="site" description="Important for catalytic activity, responsible for pKa modulation of the active site Glu and correct orientation of both the proton donor and substrate" evidence="5">
    <location>
        <position position="170"/>
    </location>
</feature>
<evidence type="ECO:0000313" key="8">
    <source>
        <dbReference type="EMBL" id="KAF2165293.1"/>
    </source>
</evidence>